<organism evidence="1 2">
    <name type="scientific">Candidatus Merdivivens pullistercoris</name>
    <dbReference type="NCBI Taxonomy" id="2840873"/>
    <lineage>
        <taxon>Bacteria</taxon>
        <taxon>Pseudomonadati</taxon>
        <taxon>Bacteroidota</taxon>
        <taxon>Bacteroidia</taxon>
        <taxon>Bacteroidales</taxon>
        <taxon>Muribaculaceae</taxon>
        <taxon>Muribaculaceae incertae sedis</taxon>
        <taxon>Candidatus Merdivivens</taxon>
    </lineage>
</organism>
<dbReference type="Proteomes" id="UP000823597">
    <property type="component" value="Unassembled WGS sequence"/>
</dbReference>
<protein>
    <recommendedName>
        <fullName evidence="3">Tetratricopeptide repeat protein</fullName>
    </recommendedName>
</protein>
<gene>
    <name evidence="1" type="ORF">IAB93_03430</name>
</gene>
<dbReference type="EMBL" id="JADIME010000036">
    <property type="protein sequence ID" value="MBO8465030.1"/>
    <property type="molecule type" value="Genomic_DNA"/>
</dbReference>
<sequence length="169" mass="19448">MAVFFAVMICFMYSCSCRRNAASKSDILDLRESVRDELISRNADSAIEKSYRLKKMASASSMKQEYVVSLIYLGQGYMLKDMPDSSYSYFDDAMSLAYEYKDYWALATLCNAIGVYAKRNELDSETAIEYFLKGLKFEAGEDRPDRINKYIIPSEMKTFHGSGALRYRF</sequence>
<reference evidence="1" key="2">
    <citation type="journal article" date="2021" name="PeerJ">
        <title>Extensive microbial diversity within the chicken gut microbiome revealed by metagenomics and culture.</title>
        <authorList>
            <person name="Gilroy R."/>
            <person name="Ravi A."/>
            <person name="Getino M."/>
            <person name="Pursley I."/>
            <person name="Horton D.L."/>
            <person name="Alikhan N.F."/>
            <person name="Baker D."/>
            <person name="Gharbi K."/>
            <person name="Hall N."/>
            <person name="Watson M."/>
            <person name="Adriaenssens E.M."/>
            <person name="Foster-Nyarko E."/>
            <person name="Jarju S."/>
            <person name="Secka A."/>
            <person name="Antonio M."/>
            <person name="Oren A."/>
            <person name="Chaudhuri R.R."/>
            <person name="La Ragione R."/>
            <person name="Hildebrand F."/>
            <person name="Pallen M.J."/>
        </authorList>
    </citation>
    <scope>NUCLEOTIDE SEQUENCE</scope>
    <source>
        <strain evidence="1">10037</strain>
    </source>
</reference>
<reference evidence="1" key="1">
    <citation type="submission" date="2020-10" db="EMBL/GenBank/DDBJ databases">
        <authorList>
            <person name="Gilroy R."/>
        </authorList>
    </citation>
    <scope>NUCLEOTIDE SEQUENCE</scope>
    <source>
        <strain evidence="1">10037</strain>
    </source>
</reference>
<proteinExistence type="predicted"/>
<dbReference type="InterPro" id="IPR011990">
    <property type="entry name" value="TPR-like_helical_dom_sf"/>
</dbReference>
<name>A0A9D9I300_9BACT</name>
<dbReference type="AlphaFoldDB" id="A0A9D9I300"/>
<evidence type="ECO:0000313" key="1">
    <source>
        <dbReference type="EMBL" id="MBO8465030.1"/>
    </source>
</evidence>
<evidence type="ECO:0008006" key="3">
    <source>
        <dbReference type="Google" id="ProtNLM"/>
    </source>
</evidence>
<evidence type="ECO:0000313" key="2">
    <source>
        <dbReference type="Proteomes" id="UP000823597"/>
    </source>
</evidence>
<dbReference type="Gene3D" id="1.25.40.10">
    <property type="entry name" value="Tetratricopeptide repeat domain"/>
    <property type="match status" value="1"/>
</dbReference>
<accession>A0A9D9I300</accession>
<comment type="caution">
    <text evidence="1">The sequence shown here is derived from an EMBL/GenBank/DDBJ whole genome shotgun (WGS) entry which is preliminary data.</text>
</comment>